<keyword evidence="2" id="KW-0472">Membrane</keyword>
<feature type="compositionally biased region" description="Basic and acidic residues" evidence="1">
    <location>
        <begin position="17"/>
        <end position="30"/>
    </location>
</feature>
<evidence type="ECO:0000256" key="1">
    <source>
        <dbReference type="SAM" id="MobiDB-lite"/>
    </source>
</evidence>
<sequence length="393" mass="44387">MSWLQAPKANQAPGKRPRQDPEKSSASKLDYETKRKRNFLPSWTEKFPWLRYTEEAGEEYMMYCSTCRSLPDIADTSSSLFKGTGSFRYDTLSTHALSKRHQLTEAADRARQRGPDAPLPPVLTGLHRMEETMLLLVWLAWWIGGSVWWALGVMVQQSMLDAGQVLLLTSEQVPHLIPIHCIAHRLELGVVSAIKENPKMQQLQATLCSIYEQYHYAPKALRELRMIAEAMEEKVLKSTTLHGARWVPYVHRAAKVLCDSFPVILAHFEDMASLERRPKPSAAVAGRAKKVSSYLKDYGSVLFLHFLCDVLDHLATLSKVFEKDSVTVCEAVESQERCFWNLSSLKTRMGLCMETFVEQSNGSGCYKGVQLNRASSSTLEPQRAAVIGMTPFK</sequence>
<dbReference type="PANTHER" id="PTHR46880">
    <property type="entry name" value="RAS-ASSOCIATING DOMAIN-CONTAINING PROTEIN"/>
    <property type="match status" value="1"/>
</dbReference>
<protein>
    <submittedName>
        <fullName evidence="4">Zinc finger protein 862</fullName>
    </submittedName>
</protein>
<evidence type="ECO:0000259" key="3">
    <source>
        <dbReference type="SMART" id="SM00597"/>
    </source>
</evidence>
<keyword evidence="2" id="KW-1133">Transmembrane helix</keyword>
<dbReference type="PANTHER" id="PTHR46880:SF5">
    <property type="entry name" value="DUF4371 DOMAIN-CONTAINING PROTEIN"/>
    <property type="match status" value="1"/>
</dbReference>
<dbReference type="AlphaFoldDB" id="A0AAD9BK39"/>
<accession>A0AAD9BK39</accession>
<reference evidence="4" key="1">
    <citation type="submission" date="2023-04" db="EMBL/GenBank/DDBJ databases">
        <title>Chromosome-level genome of Chaenocephalus aceratus.</title>
        <authorList>
            <person name="Park H."/>
        </authorList>
    </citation>
    <scope>NUCLEOTIDE SEQUENCE</scope>
    <source>
        <strain evidence="4">DE</strain>
        <tissue evidence="4">Muscle</tissue>
    </source>
</reference>
<organism evidence="4 5">
    <name type="scientific">Dissostichus eleginoides</name>
    <name type="common">Patagonian toothfish</name>
    <name type="synonym">Dissostichus amissus</name>
    <dbReference type="NCBI Taxonomy" id="100907"/>
    <lineage>
        <taxon>Eukaryota</taxon>
        <taxon>Metazoa</taxon>
        <taxon>Chordata</taxon>
        <taxon>Craniata</taxon>
        <taxon>Vertebrata</taxon>
        <taxon>Euteleostomi</taxon>
        <taxon>Actinopterygii</taxon>
        <taxon>Neopterygii</taxon>
        <taxon>Teleostei</taxon>
        <taxon>Neoteleostei</taxon>
        <taxon>Acanthomorphata</taxon>
        <taxon>Eupercaria</taxon>
        <taxon>Perciformes</taxon>
        <taxon>Notothenioidei</taxon>
        <taxon>Nototheniidae</taxon>
        <taxon>Dissostichus</taxon>
    </lineage>
</organism>
<dbReference type="Proteomes" id="UP001228049">
    <property type="component" value="Unassembled WGS sequence"/>
</dbReference>
<feature type="domain" description="TTF-type" evidence="3">
    <location>
        <begin position="35"/>
        <end position="122"/>
    </location>
</feature>
<dbReference type="SMART" id="SM00597">
    <property type="entry name" value="ZnF_TTF"/>
    <property type="match status" value="1"/>
</dbReference>
<name>A0AAD9BK39_DISEL</name>
<evidence type="ECO:0000256" key="2">
    <source>
        <dbReference type="SAM" id="Phobius"/>
    </source>
</evidence>
<gene>
    <name evidence="4" type="ORF">KUDE01_031570</name>
</gene>
<comment type="caution">
    <text evidence="4">The sequence shown here is derived from an EMBL/GenBank/DDBJ whole genome shotgun (WGS) entry which is preliminary data.</text>
</comment>
<proteinExistence type="predicted"/>
<dbReference type="EMBL" id="JASDAP010000021">
    <property type="protein sequence ID" value="KAK1885375.1"/>
    <property type="molecule type" value="Genomic_DNA"/>
</dbReference>
<dbReference type="Pfam" id="PF25431">
    <property type="entry name" value="zf-C17orf113"/>
    <property type="match status" value="1"/>
</dbReference>
<evidence type="ECO:0000313" key="5">
    <source>
        <dbReference type="Proteomes" id="UP001228049"/>
    </source>
</evidence>
<feature type="region of interest" description="Disordered" evidence="1">
    <location>
        <begin position="1"/>
        <end position="30"/>
    </location>
</feature>
<dbReference type="InterPro" id="IPR006580">
    <property type="entry name" value="Znf_TTF"/>
</dbReference>
<dbReference type="InterPro" id="IPR057456">
    <property type="entry name" value="Znf_C17orf113"/>
</dbReference>
<evidence type="ECO:0000313" key="4">
    <source>
        <dbReference type="EMBL" id="KAK1885375.1"/>
    </source>
</evidence>
<keyword evidence="2" id="KW-0812">Transmembrane</keyword>
<keyword evidence="5" id="KW-1185">Reference proteome</keyword>
<feature type="transmembrane region" description="Helical" evidence="2">
    <location>
        <begin position="133"/>
        <end position="151"/>
    </location>
</feature>